<dbReference type="SMART" id="SM00448">
    <property type="entry name" value="REC"/>
    <property type="match status" value="1"/>
</dbReference>
<dbReference type="InterPro" id="IPR003018">
    <property type="entry name" value="GAF"/>
</dbReference>
<dbReference type="InterPro" id="IPR003661">
    <property type="entry name" value="HisK_dim/P_dom"/>
</dbReference>
<dbReference type="Gene3D" id="3.40.50.2300">
    <property type="match status" value="1"/>
</dbReference>
<keyword evidence="5" id="KW-0418">Kinase</keyword>
<dbReference type="InterPro" id="IPR036890">
    <property type="entry name" value="HATPase_C_sf"/>
</dbReference>
<evidence type="ECO:0000313" key="10">
    <source>
        <dbReference type="Proteomes" id="UP001162734"/>
    </source>
</evidence>
<evidence type="ECO:0000256" key="4">
    <source>
        <dbReference type="ARBA" id="ARBA00022679"/>
    </source>
</evidence>
<dbReference type="InterPro" id="IPR003594">
    <property type="entry name" value="HATPase_dom"/>
</dbReference>
<dbReference type="InterPro" id="IPR001789">
    <property type="entry name" value="Sig_transdc_resp-reg_receiver"/>
</dbReference>
<dbReference type="PANTHER" id="PTHR43047">
    <property type="entry name" value="TWO-COMPONENT HISTIDINE PROTEIN KINASE"/>
    <property type="match status" value="1"/>
</dbReference>
<feature type="modified residue" description="4-aspartylphosphate" evidence="6">
    <location>
        <position position="734"/>
    </location>
</feature>
<dbReference type="InterPro" id="IPR036097">
    <property type="entry name" value="HisK_dim/P_sf"/>
</dbReference>
<evidence type="ECO:0000259" key="8">
    <source>
        <dbReference type="PROSITE" id="PS50110"/>
    </source>
</evidence>
<dbReference type="PANTHER" id="PTHR43047:SF72">
    <property type="entry name" value="OSMOSENSING HISTIDINE PROTEIN KINASE SLN1"/>
    <property type="match status" value="1"/>
</dbReference>
<organism evidence="9 10">
    <name type="scientific">Anaeromyxobacter paludicola</name>
    <dbReference type="NCBI Taxonomy" id="2918171"/>
    <lineage>
        <taxon>Bacteria</taxon>
        <taxon>Pseudomonadati</taxon>
        <taxon>Myxococcota</taxon>
        <taxon>Myxococcia</taxon>
        <taxon>Myxococcales</taxon>
        <taxon>Cystobacterineae</taxon>
        <taxon>Anaeromyxobacteraceae</taxon>
        <taxon>Anaeromyxobacter</taxon>
    </lineage>
</organism>
<keyword evidence="4" id="KW-0808">Transferase</keyword>
<dbReference type="CDD" id="cd17580">
    <property type="entry name" value="REC_2_DhkD-like"/>
    <property type="match status" value="1"/>
</dbReference>
<accession>A0ABM7XAH6</accession>
<keyword evidence="10" id="KW-1185">Reference proteome</keyword>
<dbReference type="EC" id="2.7.13.3" evidence="2"/>
<dbReference type="RefSeq" id="WP_248346105.1">
    <property type="nucleotide sequence ID" value="NZ_AP025592.1"/>
</dbReference>
<dbReference type="InterPro" id="IPR011006">
    <property type="entry name" value="CheY-like_superfamily"/>
</dbReference>
<evidence type="ECO:0000256" key="1">
    <source>
        <dbReference type="ARBA" id="ARBA00000085"/>
    </source>
</evidence>
<dbReference type="Gene3D" id="3.30.450.40">
    <property type="match status" value="1"/>
</dbReference>
<dbReference type="InterPro" id="IPR035965">
    <property type="entry name" value="PAS-like_dom_sf"/>
</dbReference>
<dbReference type="Gene3D" id="1.10.287.130">
    <property type="match status" value="1"/>
</dbReference>
<dbReference type="Pfam" id="PF13188">
    <property type="entry name" value="PAS_8"/>
    <property type="match status" value="1"/>
</dbReference>
<name>A0ABM7XAH6_9BACT</name>
<evidence type="ECO:0000256" key="2">
    <source>
        <dbReference type="ARBA" id="ARBA00012438"/>
    </source>
</evidence>
<evidence type="ECO:0000256" key="6">
    <source>
        <dbReference type="PROSITE-ProRule" id="PRU00169"/>
    </source>
</evidence>
<dbReference type="SUPFAM" id="SSF55785">
    <property type="entry name" value="PYP-like sensor domain (PAS domain)"/>
    <property type="match status" value="1"/>
</dbReference>
<evidence type="ECO:0000259" key="7">
    <source>
        <dbReference type="PROSITE" id="PS50109"/>
    </source>
</evidence>
<gene>
    <name evidence="9" type="ORF">AMPC_19520</name>
</gene>
<dbReference type="SMART" id="SM00065">
    <property type="entry name" value="GAF"/>
    <property type="match status" value="1"/>
</dbReference>
<dbReference type="Pfam" id="PF01590">
    <property type="entry name" value="GAF"/>
    <property type="match status" value="1"/>
</dbReference>
<dbReference type="Gene3D" id="3.30.565.10">
    <property type="entry name" value="Histidine kinase-like ATPase, C-terminal domain"/>
    <property type="match status" value="1"/>
</dbReference>
<dbReference type="InterPro" id="IPR005467">
    <property type="entry name" value="His_kinase_dom"/>
</dbReference>
<dbReference type="EMBL" id="AP025592">
    <property type="protein sequence ID" value="BDG08839.1"/>
    <property type="molecule type" value="Genomic_DNA"/>
</dbReference>
<dbReference type="SUPFAM" id="SSF52172">
    <property type="entry name" value="CheY-like"/>
    <property type="match status" value="1"/>
</dbReference>
<evidence type="ECO:0000313" key="9">
    <source>
        <dbReference type="EMBL" id="BDG08839.1"/>
    </source>
</evidence>
<protein>
    <recommendedName>
        <fullName evidence="2">histidine kinase</fullName>
        <ecNumber evidence="2">2.7.13.3</ecNumber>
    </recommendedName>
</protein>
<sequence length="801" mass="86732">MNVTTEPGTTSFLALLLGEPGVARCVVGPDGAARDANAAWLAYGETAPVEPPRAVTGRFPGLPEVEAAWARAQAGRRAAIPRHPRRAGGHESWWEGAVDPIPLPDGTGWLVTLREVGGPAPSSSDLRERELFLEQLRVSAARDGFRLLLADTLRPLADPDEIQGEAARVLGQHLGATRVHYGEVTPDGAYGIVRSEYRVPGAASTVGRYHLDSYGPLVMGEFRAGRTLVIHDVGSDARLRPDERAATAALGIGAYALLSLFKEGRPVALLVVHQDVPRRWTAEDLALLEETAERTWSSVARARAEQALRESEAKYRSLFDSIDEGFCIIEVLFEGERPADYRFLEVNRSFERHTGLSGATGRCIRELVPAHEEHWFRIYGDVARTGEAARFELPAQALGRYYEVSAFRIGSPEQRRVAVLFDDITARKRAEEELREADRVKTGFLAMLSHELRNPLAPIRNSIYLLERAAAGSEQAARAQEVIRRQTEHLSRLVDDLLDVTRIAHGKVALQRARVDLRDVVRRTADDLRSMFEQGGVGLSVEEETNGPAWVDADATRIGQVLGNLLQNALKFTPGGGRVVVALRADGREVELRVRDTGVGMSPATLARLFEPFAQAEQPLARTAGGLGLGLALVKGLVELHGGSVAARSEGLGLGSELAFRLPLAPAAPAAAAAPGPAVAPRSRDILLVEDNVDAGQSLAEILALEGHRVRVARDGRSALELARALRPDVVLCDIGLPDMDGYEVARALRADEALGSARLIALSGYAQPEDRARAREAGFEAHLPKPPDIELLLAALDRAR</sequence>
<dbReference type="SUPFAM" id="SSF55781">
    <property type="entry name" value="GAF domain-like"/>
    <property type="match status" value="1"/>
</dbReference>
<dbReference type="SUPFAM" id="SSF47384">
    <property type="entry name" value="Homodimeric domain of signal transducing histidine kinase"/>
    <property type="match status" value="1"/>
</dbReference>
<feature type="domain" description="Response regulatory" evidence="8">
    <location>
        <begin position="685"/>
        <end position="801"/>
    </location>
</feature>
<keyword evidence="3 6" id="KW-0597">Phosphoprotein</keyword>
<dbReference type="InterPro" id="IPR004358">
    <property type="entry name" value="Sig_transdc_His_kin-like_C"/>
</dbReference>
<dbReference type="InterPro" id="IPR029016">
    <property type="entry name" value="GAF-like_dom_sf"/>
</dbReference>
<evidence type="ECO:0000256" key="3">
    <source>
        <dbReference type="ARBA" id="ARBA00022553"/>
    </source>
</evidence>
<dbReference type="Proteomes" id="UP001162734">
    <property type="component" value="Chromosome"/>
</dbReference>
<dbReference type="SMART" id="SM00387">
    <property type="entry name" value="HATPase_c"/>
    <property type="match status" value="1"/>
</dbReference>
<dbReference type="SUPFAM" id="SSF55874">
    <property type="entry name" value="ATPase domain of HSP90 chaperone/DNA topoisomerase II/histidine kinase"/>
    <property type="match status" value="1"/>
</dbReference>
<feature type="domain" description="Histidine kinase" evidence="7">
    <location>
        <begin position="447"/>
        <end position="666"/>
    </location>
</feature>
<dbReference type="PRINTS" id="PR00344">
    <property type="entry name" value="BCTRLSENSOR"/>
</dbReference>
<proteinExistence type="predicted"/>
<dbReference type="NCBIfam" id="TIGR00229">
    <property type="entry name" value="sensory_box"/>
    <property type="match status" value="1"/>
</dbReference>
<dbReference type="Pfam" id="PF00512">
    <property type="entry name" value="HisKA"/>
    <property type="match status" value="1"/>
</dbReference>
<dbReference type="CDD" id="cd00082">
    <property type="entry name" value="HisKA"/>
    <property type="match status" value="1"/>
</dbReference>
<dbReference type="SMART" id="SM00388">
    <property type="entry name" value="HisKA"/>
    <property type="match status" value="1"/>
</dbReference>
<dbReference type="PROSITE" id="PS50109">
    <property type="entry name" value="HIS_KIN"/>
    <property type="match status" value="1"/>
</dbReference>
<evidence type="ECO:0000256" key="5">
    <source>
        <dbReference type="ARBA" id="ARBA00022777"/>
    </source>
</evidence>
<dbReference type="PROSITE" id="PS50110">
    <property type="entry name" value="RESPONSE_REGULATORY"/>
    <property type="match status" value="1"/>
</dbReference>
<dbReference type="Gene3D" id="3.30.450.20">
    <property type="entry name" value="PAS domain"/>
    <property type="match status" value="1"/>
</dbReference>
<dbReference type="Pfam" id="PF00072">
    <property type="entry name" value="Response_reg"/>
    <property type="match status" value="1"/>
</dbReference>
<reference evidence="10" key="1">
    <citation type="journal article" date="2022" name="Int. J. Syst. Evol. Microbiol.">
        <title>Anaeromyxobacter oryzae sp. nov., Anaeromyxobacter diazotrophicus sp. nov. and Anaeromyxobacter paludicola sp. nov., isolated from paddy soils.</title>
        <authorList>
            <person name="Itoh H."/>
            <person name="Xu Z."/>
            <person name="Mise K."/>
            <person name="Masuda Y."/>
            <person name="Ushijima N."/>
            <person name="Hayakawa C."/>
            <person name="Shiratori Y."/>
            <person name="Senoo K."/>
        </authorList>
    </citation>
    <scope>NUCLEOTIDE SEQUENCE [LARGE SCALE GENOMIC DNA]</scope>
    <source>
        <strain evidence="10">Red630</strain>
    </source>
</reference>
<comment type="catalytic activity">
    <reaction evidence="1">
        <text>ATP + protein L-histidine = ADP + protein N-phospho-L-histidine.</text>
        <dbReference type="EC" id="2.7.13.3"/>
    </reaction>
</comment>
<dbReference type="Pfam" id="PF02518">
    <property type="entry name" value="HATPase_c"/>
    <property type="match status" value="1"/>
</dbReference>
<dbReference type="InterPro" id="IPR000014">
    <property type="entry name" value="PAS"/>
</dbReference>